<gene>
    <name evidence="5" type="ORF">PCANC_06481</name>
    <name evidence="3" type="ORF">PCANC_08301</name>
    <name evidence="4" type="ORF">PCASD_11973</name>
</gene>
<protein>
    <submittedName>
        <fullName evidence="4">Uncharacterized protein</fullName>
    </submittedName>
</protein>
<keyword evidence="2" id="KW-0812">Transmembrane</keyword>
<keyword evidence="2" id="KW-1133">Transmembrane helix</keyword>
<evidence type="ECO:0000313" key="4">
    <source>
        <dbReference type="EMBL" id="PLW34659.1"/>
    </source>
</evidence>
<feature type="transmembrane region" description="Helical" evidence="2">
    <location>
        <begin position="45"/>
        <end position="64"/>
    </location>
</feature>
<evidence type="ECO:0000256" key="1">
    <source>
        <dbReference type="SAM" id="MobiDB-lite"/>
    </source>
</evidence>
<evidence type="ECO:0000313" key="3">
    <source>
        <dbReference type="EMBL" id="PLW19086.1"/>
    </source>
</evidence>
<organism evidence="4 7">
    <name type="scientific">Puccinia coronata f. sp. avenae</name>
    <dbReference type="NCBI Taxonomy" id="200324"/>
    <lineage>
        <taxon>Eukaryota</taxon>
        <taxon>Fungi</taxon>
        <taxon>Dikarya</taxon>
        <taxon>Basidiomycota</taxon>
        <taxon>Pucciniomycotina</taxon>
        <taxon>Pucciniomycetes</taxon>
        <taxon>Pucciniales</taxon>
        <taxon>Pucciniaceae</taxon>
        <taxon>Puccinia</taxon>
    </lineage>
</organism>
<feature type="compositionally biased region" description="Polar residues" evidence="1">
    <location>
        <begin position="171"/>
        <end position="181"/>
    </location>
</feature>
<evidence type="ECO:0000313" key="6">
    <source>
        <dbReference type="Proteomes" id="UP000235388"/>
    </source>
</evidence>
<feature type="transmembrane region" description="Helical" evidence="2">
    <location>
        <begin position="96"/>
        <end position="115"/>
    </location>
</feature>
<proteinExistence type="predicted"/>
<dbReference type="OrthoDB" id="2506618at2759"/>
<feature type="region of interest" description="Disordered" evidence="1">
    <location>
        <begin position="153"/>
        <end position="194"/>
    </location>
</feature>
<accession>A0A2N5UA77</accession>
<evidence type="ECO:0000256" key="2">
    <source>
        <dbReference type="SAM" id="Phobius"/>
    </source>
</evidence>
<comment type="caution">
    <text evidence="4">The sequence shown here is derived from an EMBL/GenBank/DDBJ whole genome shotgun (WGS) entry which is preliminary data.</text>
</comment>
<evidence type="ECO:0000313" key="7">
    <source>
        <dbReference type="Proteomes" id="UP000235392"/>
    </source>
</evidence>
<keyword evidence="2" id="KW-0472">Membrane</keyword>
<feature type="compositionally biased region" description="Low complexity" evidence="1">
    <location>
        <begin position="130"/>
        <end position="148"/>
    </location>
</feature>
<feature type="region of interest" description="Disordered" evidence="1">
    <location>
        <begin position="129"/>
        <end position="148"/>
    </location>
</feature>
<dbReference type="EMBL" id="PGCI01000193">
    <property type="protein sequence ID" value="PLW34659.1"/>
    <property type="molecule type" value="Genomic_DNA"/>
</dbReference>
<feature type="transmembrane region" description="Helical" evidence="2">
    <location>
        <begin position="71"/>
        <end position="90"/>
    </location>
</feature>
<dbReference type="Proteomes" id="UP000235388">
    <property type="component" value="Unassembled WGS sequence"/>
</dbReference>
<sequence length="194" mass="20966">MFALGSFSAAISSLLISVRLGALEFVQENFINGLCADVWDGFFTSPYNLIAIAFLGYLPIHCISIRAPASMLFMTGLMAIPSVLFFTATFLELMSIILPLGVILYGLAFFGLAELRLARQTQQPLPPAVKLTSSLSSSLPKKTSKSSLRSLRFSNIDHPSPSGQLPPSSPTFSVPLTSTLAPPSPISKRKRRES</sequence>
<name>A0A2N5UA77_9BASI</name>
<dbReference type="EMBL" id="PGCJ01000819">
    <property type="protein sequence ID" value="PLW19086.1"/>
    <property type="molecule type" value="Genomic_DNA"/>
</dbReference>
<dbReference type="Proteomes" id="UP000235392">
    <property type="component" value="Unassembled WGS sequence"/>
</dbReference>
<evidence type="ECO:0000313" key="5">
    <source>
        <dbReference type="EMBL" id="PLW54154.1"/>
    </source>
</evidence>
<dbReference type="EMBL" id="PGCJ01000050">
    <property type="protein sequence ID" value="PLW54154.1"/>
    <property type="molecule type" value="Genomic_DNA"/>
</dbReference>
<dbReference type="AlphaFoldDB" id="A0A2N5UA77"/>
<reference evidence="6 7" key="1">
    <citation type="submission" date="2017-11" db="EMBL/GenBank/DDBJ databases">
        <title>De novo assembly and phasing of dikaryotic genomes from two isolates of Puccinia coronata f. sp. avenae, the causal agent of oat crown rust.</title>
        <authorList>
            <person name="Miller M.E."/>
            <person name="Zhang Y."/>
            <person name="Omidvar V."/>
            <person name="Sperschneider J."/>
            <person name="Schwessinger B."/>
            <person name="Raley C."/>
            <person name="Palmer J.M."/>
            <person name="Garnica D."/>
            <person name="Upadhyaya N."/>
            <person name="Rathjen J."/>
            <person name="Taylor J.M."/>
            <person name="Park R.F."/>
            <person name="Dodds P.N."/>
            <person name="Hirsch C.D."/>
            <person name="Kianian S.F."/>
            <person name="Figueroa M."/>
        </authorList>
    </citation>
    <scope>NUCLEOTIDE SEQUENCE [LARGE SCALE GENOMIC DNA]</scope>
    <source>
        <strain evidence="3">12NC29</strain>
        <strain evidence="4">12SD80</strain>
    </source>
</reference>
<keyword evidence="6" id="KW-1185">Reference proteome</keyword>